<gene>
    <name evidence="8" type="ORF">BC739_000975</name>
</gene>
<dbReference type="Pfam" id="PF08386">
    <property type="entry name" value="Abhydrolase_4"/>
    <property type="match status" value="1"/>
</dbReference>
<evidence type="ECO:0000259" key="6">
    <source>
        <dbReference type="Pfam" id="PF00561"/>
    </source>
</evidence>
<dbReference type="Pfam" id="PF00561">
    <property type="entry name" value="Abhydrolase_1"/>
    <property type="match status" value="1"/>
</dbReference>
<keyword evidence="3" id="KW-0378">Hydrolase</keyword>
<evidence type="ECO:0000256" key="1">
    <source>
        <dbReference type="ARBA" id="ARBA00010088"/>
    </source>
</evidence>
<comment type="similarity">
    <text evidence="1">Belongs to the peptidase S33 family.</text>
</comment>
<organism evidence="8 9">
    <name type="scientific">Kutzneria viridogrisea</name>
    <dbReference type="NCBI Taxonomy" id="47990"/>
    <lineage>
        <taxon>Bacteria</taxon>
        <taxon>Bacillati</taxon>
        <taxon>Actinomycetota</taxon>
        <taxon>Actinomycetes</taxon>
        <taxon>Pseudonocardiales</taxon>
        <taxon>Pseudonocardiaceae</taxon>
        <taxon>Kutzneria</taxon>
    </lineage>
</organism>
<reference evidence="8 9" key="1">
    <citation type="submission" date="2020-08" db="EMBL/GenBank/DDBJ databases">
        <title>Genomic Encyclopedia of Archaeal and Bacterial Type Strains, Phase II (KMG-II): from individual species to whole genera.</title>
        <authorList>
            <person name="Goeker M."/>
        </authorList>
    </citation>
    <scope>NUCLEOTIDE SEQUENCE [LARGE SCALE GENOMIC DNA]</scope>
    <source>
        <strain evidence="8 9">DSM 43850</strain>
    </source>
</reference>
<proteinExistence type="inferred from homology"/>
<dbReference type="SUPFAM" id="SSF53474">
    <property type="entry name" value="alpha/beta-Hydrolases"/>
    <property type="match status" value="1"/>
</dbReference>
<evidence type="ECO:0000256" key="4">
    <source>
        <dbReference type="SAM" id="MobiDB-lite"/>
    </source>
</evidence>
<keyword evidence="2 5" id="KW-0732">Signal</keyword>
<feature type="domain" description="AB hydrolase-1" evidence="6">
    <location>
        <begin position="84"/>
        <end position="283"/>
    </location>
</feature>
<evidence type="ECO:0000256" key="3">
    <source>
        <dbReference type="ARBA" id="ARBA00022801"/>
    </source>
</evidence>
<name>A0ABR6BA72_9PSEU</name>
<feature type="region of interest" description="Disordered" evidence="4">
    <location>
        <begin position="76"/>
        <end position="95"/>
    </location>
</feature>
<evidence type="ECO:0000313" key="9">
    <source>
        <dbReference type="Proteomes" id="UP000517916"/>
    </source>
</evidence>
<keyword evidence="9" id="KW-1185">Reference proteome</keyword>
<accession>A0ABR6BA72</accession>
<dbReference type="InterPro" id="IPR029058">
    <property type="entry name" value="AB_hydrolase_fold"/>
</dbReference>
<dbReference type="Gene3D" id="3.40.50.1820">
    <property type="entry name" value="alpha/beta hydrolase"/>
    <property type="match status" value="1"/>
</dbReference>
<comment type="caution">
    <text evidence="8">The sequence shown here is derived from an EMBL/GenBank/DDBJ whole genome shotgun (WGS) entry which is preliminary data.</text>
</comment>
<dbReference type="InterPro" id="IPR013595">
    <property type="entry name" value="Pept_S33_TAP-like_C"/>
</dbReference>
<feature type="signal peptide" evidence="5">
    <location>
        <begin position="1"/>
        <end position="26"/>
    </location>
</feature>
<dbReference type="EMBL" id="JACJID010000001">
    <property type="protein sequence ID" value="MBA8923778.1"/>
    <property type="molecule type" value="Genomic_DNA"/>
</dbReference>
<dbReference type="PANTHER" id="PTHR43248">
    <property type="entry name" value="2-SUCCINYL-6-HYDROXY-2,4-CYCLOHEXADIENE-1-CARBOXYLATE SYNTHASE"/>
    <property type="match status" value="1"/>
</dbReference>
<evidence type="ECO:0000259" key="7">
    <source>
        <dbReference type="Pfam" id="PF08386"/>
    </source>
</evidence>
<protein>
    <submittedName>
        <fullName evidence="8">Pimeloyl-ACP methyl ester carboxylesterase</fullName>
    </submittedName>
</protein>
<dbReference type="InterPro" id="IPR000073">
    <property type="entry name" value="AB_hydrolase_1"/>
</dbReference>
<evidence type="ECO:0000256" key="5">
    <source>
        <dbReference type="SAM" id="SignalP"/>
    </source>
</evidence>
<dbReference type="InterPro" id="IPR051601">
    <property type="entry name" value="Serine_prot/Carboxylest_S33"/>
</dbReference>
<evidence type="ECO:0000256" key="2">
    <source>
        <dbReference type="ARBA" id="ARBA00022729"/>
    </source>
</evidence>
<feature type="chain" id="PRO_5047326592" evidence="5">
    <location>
        <begin position="27"/>
        <end position="526"/>
    </location>
</feature>
<dbReference type="RefSeq" id="WP_025358684.1">
    <property type="nucleotide sequence ID" value="NZ_BAAABQ010000076.1"/>
</dbReference>
<feature type="domain" description="Peptidase S33 tripeptidyl aminopeptidase-like C-terminal" evidence="7">
    <location>
        <begin position="385"/>
        <end position="487"/>
    </location>
</feature>
<dbReference type="Proteomes" id="UP000517916">
    <property type="component" value="Unassembled WGS sequence"/>
</dbReference>
<dbReference type="PANTHER" id="PTHR43248:SF29">
    <property type="entry name" value="TRIPEPTIDYL AMINOPEPTIDASE"/>
    <property type="match status" value="1"/>
</dbReference>
<sequence length="526" mass="55599">MIGRKGFALASACVITAVVVTGSAEGASTVAWSSCTDTDLAGLDCARVGVPMDYQQPDGPQVDIAISRLRATDPGRRRGVLFTNPGGPGGAGLSMPADYREQPITAVYDIIGLDPRGVGRSTQLTCQANEGGPDLTSRPTEAELPRFTEVARRDEAACLATGGQLRRQVTTMNTARDMDRVRAALGESKINYLGMSYGTFLGAVYGQLFPNHLDRSVLDSAMDPNEPVRQQLADALGVIKTNFDAWAAWTADRNGTFHLGTTPRAVRASIEKIAAATAVKPAAGFDNQTDFDTAVGTSTRYRPLWAAFATNMYKALTELKVAAKDSALAADNKRAVAAMKQLSAPVNGVYNAVTCETPWPTDMDTYYRAMRTARDSMPYGNAVSYVAPNNCAFSKVGFEAPTPIGTARYPRGLVLQATGDVNTPYINGVHMAATLGSVLITVPDEGFHGEYNASGDASMPAKPNKCVDDKVNAYLVDGVLPTGRVDCASVNPPEAAAPDNKPAGPVVLLSSLGALAEKLLTAVLHR</sequence>
<evidence type="ECO:0000313" key="8">
    <source>
        <dbReference type="EMBL" id="MBA8923778.1"/>
    </source>
</evidence>